<protein>
    <recommendedName>
        <fullName evidence="3">DUF551 domain-containing protein</fullName>
    </recommendedName>
</protein>
<reference evidence="1 2" key="1">
    <citation type="submission" date="2019-09" db="EMBL/GenBank/DDBJ databases">
        <title>Draft genome sequencing and comparative genomics of hatchery-associated Vibrios.</title>
        <authorList>
            <person name="Kehlet-Delgado H."/>
            <person name="Mueller R.S."/>
        </authorList>
    </citation>
    <scope>NUCLEOTIDE SEQUENCE [LARGE SCALE GENOMIC DNA]</scope>
    <source>
        <strain evidence="1 2">09-121-3</strain>
    </source>
</reference>
<organism evidence="1 2">
    <name type="scientific">Vibrio coralliilyticus</name>
    <dbReference type="NCBI Taxonomy" id="190893"/>
    <lineage>
        <taxon>Bacteria</taxon>
        <taxon>Pseudomonadati</taxon>
        <taxon>Pseudomonadota</taxon>
        <taxon>Gammaproteobacteria</taxon>
        <taxon>Vibrionales</taxon>
        <taxon>Vibrionaceae</taxon>
        <taxon>Vibrio</taxon>
    </lineage>
</organism>
<accession>A0AAP6ZSV6</accession>
<dbReference type="Proteomes" id="UP000576645">
    <property type="component" value="Unassembled WGS sequence"/>
</dbReference>
<gene>
    <name evidence="1" type="ORF">F0238_21500</name>
</gene>
<evidence type="ECO:0000313" key="1">
    <source>
        <dbReference type="EMBL" id="NOJ25305.1"/>
    </source>
</evidence>
<sequence length="158" mass="17372">MNELKQLAFIGFASNGDIAQVKQLSISVKCNADLNSAKNIVTTFLGDDSELVKVVVCKNKELVFSSGDIESIIPKLTQELTSKAELPPVRSDLHEIERLSKPSETVLIRINGQKGVLLGRYIHGGQFWQADNIHGEVDVLEWWPLPVQNSGQSTATTD</sequence>
<name>A0AAP6ZSV6_9VIBR</name>
<proteinExistence type="predicted"/>
<comment type="caution">
    <text evidence="1">The sequence shown here is derived from an EMBL/GenBank/DDBJ whole genome shotgun (WGS) entry which is preliminary data.</text>
</comment>
<dbReference type="AlphaFoldDB" id="A0AAP6ZSV6"/>
<dbReference type="EMBL" id="VTXP01000015">
    <property type="protein sequence ID" value="NOJ25305.1"/>
    <property type="molecule type" value="Genomic_DNA"/>
</dbReference>
<evidence type="ECO:0008006" key="3">
    <source>
        <dbReference type="Google" id="ProtNLM"/>
    </source>
</evidence>
<dbReference type="RefSeq" id="WP_171353803.1">
    <property type="nucleotide sequence ID" value="NZ_VTXP01000015.1"/>
</dbReference>
<evidence type="ECO:0000313" key="2">
    <source>
        <dbReference type="Proteomes" id="UP000576645"/>
    </source>
</evidence>